<evidence type="ECO:0000256" key="6">
    <source>
        <dbReference type="ARBA" id="ARBA00022692"/>
    </source>
</evidence>
<dbReference type="InterPro" id="IPR011009">
    <property type="entry name" value="Kinase-like_dom_sf"/>
</dbReference>
<feature type="binding site" evidence="15">
    <location>
        <position position="759"/>
    </location>
    <ligand>
        <name>ATP</name>
        <dbReference type="ChEBI" id="CHEBI:30616"/>
    </ligand>
</feature>
<dbReference type="Gene3D" id="1.10.510.10">
    <property type="entry name" value="Transferase(Phosphotransferase) domain 1"/>
    <property type="match status" value="2"/>
</dbReference>
<dbReference type="Gene3D" id="3.80.10.10">
    <property type="entry name" value="Ribonuclease Inhibitor"/>
    <property type="match status" value="1"/>
</dbReference>
<dbReference type="PANTHER" id="PTHR47973">
    <property type="entry name" value="CYSTEINE-RICH RECEPTOR-LIKE PROTEIN KINASE 3"/>
    <property type="match status" value="1"/>
</dbReference>
<dbReference type="SMART" id="SM00220">
    <property type="entry name" value="S_TKc"/>
    <property type="match status" value="2"/>
</dbReference>
<dbReference type="InterPro" id="IPR017441">
    <property type="entry name" value="Protein_kinase_ATP_BS"/>
</dbReference>
<keyword evidence="5" id="KW-0808">Transferase</keyword>
<protein>
    <recommendedName>
        <fullName evidence="2">non-specific serine/threonine protein kinase</fullName>
        <ecNumber evidence="2">2.7.11.1</ecNumber>
    </recommendedName>
</protein>
<dbReference type="PROSITE" id="PS00108">
    <property type="entry name" value="PROTEIN_KINASE_ST"/>
    <property type="match status" value="2"/>
</dbReference>
<evidence type="ECO:0000313" key="18">
    <source>
        <dbReference type="EMBL" id="CAK9263886.1"/>
    </source>
</evidence>
<keyword evidence="11 16" id="KW-1133">Transmembrane helix</keyword>
<dbReference type="Proteomes" id="UP001497444">
    <property type="component" value="Chromosome 16"/>
</dbReference>
<evidence type="ECO:0000256" key="9">
    <source>
        <dbReference type="ARBA" id="ARBA00022777"/>
    </source>
</evidence>
<dbReference type="Pfam" id="PF12819">
    <property type="entry name" value="Malectin_like"/>
    <property type="match status" value="1"/>
</dbReference>
<dbReference type="EMBL" id="OZ020111">
    <property type="protein sequence ID" value="CAK9263886.1"/>
    <property type="molecule type" value="Genomic_DNA"/>
</dbReference>
<keyword evidence="4" id="KW-0433">Leucine-rich repeat</keyword>
<evidence type="ECO:0000256" key="10">
    <source>
        <dbReference type="ARBA" id="ARBA00022840"/>
    </source>
</evidence>
<dbReference type="Pfam" id="PF00560">
    <property type="entry name" value="LRR_1"/>
    <property type="match status" value="1"/>
</dbReference>
<gene>
    <name evidence="18" type="ORF">CSSPJE1EN1_LOCUS9364</name>
</gene>
<dbReference type="SUPFAM" id="SSF52058">
    <property type="entry name" value="L domain-like"/>
    <property type="match status" value="1"/>
</dbReference>
<dbReference type="InterPro" id="IPR001245">
    <property type="entry name" value="Ser-Thr/Tyr_kinase_cat_dom"/>
</dbReference>
<dbReference type="Gene3D" id="3.30.200.20">
    <property type="entry name" value="Phosphorylase Kinase, domain 1"/>
    <property type="match status" value="2"/>
</dbReference>
<comment type="subcellular location">
    <subcellularLocation>
        <location evidence="1">Membrane</location>
        <topology evidence="1">Single-pass membrane protein</topology>
    </subcellularLocation>
</comment>
<evidence type="ECO:0000256" key="11">
    <source>
        <dbReference type="ARBA" id="ARBA00022989"/>
    </source>
</evidence>
<keyword evidence="19" id="KW-1185">Reference proteome</keyword>
<keyword evidence="12 16" id="KW-0472">Membrane</keyword>
<keyword evidence="6 16" id="KW-0812">Transmembrane</keyword>
<keyword evidence="7" id="KW-0677">Repeat</keyword>
<dbReference type="PROSITE" id="PS00107">
    <property type="entry name" value="PROTEIN_KINASE_ATP"/>
    <property type="match status" value="2"/>
</dbReference>
<evidence type="ECO:0000256" key="2">
    <source>
        <dbReference type="ARBA" id="ARBA00012513"/>
    </source>
</evidence>
<dbReference type="EC" id="2.7.11.1" evidence="2"/>
<dbReference type="PROSITE" id="PS50011">
    <property type="entry name" value="PROTEIN_KINASE_DOM"/>
    <property type="match status" value="2"/>
</dbReference>
<sequence length="1372" mass="153752">MLNFEVMDKFLGFSMASLLITILGVLCNLSVLAAISPNPQVPGSLFINCGSNVSYVDSVTQIPWVPDDQYITTGVKAFVPLGSEYYRDYSEMKTLRYFPNPAHLKDCYNLPVIPNSTYQVRATFFYGGYDVNESDFLAEFLLPDFELAIDATIVGSNFITDFAIFQYAEYWVLTQTTVMSLCLSRVPSSNTNPFITAISLVPIYPNINSPAYENLYGRAYYHTQFRWNFGGSGFLRYPDDPRDNYWDAQQWNSTSILTTRPPMQTLTGPDDLNPQLDAPAAVLDTALTTNGTMTITFPSTQYYMWHMFLYCVELDPTANATSREFYAMVQGYPVELINPFAYDPDHTVVREYLGGVPWSMTLFQNSSTSTPNGPLVNALEVYEIMLENVNLLTNEQDARAIEKIKTSYPQLAEWTGDPCLPYPHAWVTCNTINASVNSPFIIAVNLSGYDLTGPISPSFFQLTNLTSLALDNNSLFGSLPDFSNFLHLINLNLSHNQLNGSIPPSIWGIFNLSVLDFSQNQLSGNLIPTYMETPCPTSLTKLNLGSNSLDGSFPMNLLNCSNTTLQQINLDHNYFNGTLNMLVWDQDYLLHGVFISMVNNTISGLEPSWDDKSLIYSPVLLGGNPICNNLQISSNPQISYHQQLNCRYNNSVLNVLVQSKSQATKDTLLIWILSTTLSLSLIIGGIICVVIFLKYKRNTLTLHEIQKEFEKQQVQPTIYSYSVLKLATIDFHQDNELGKGGFGVVYKGCLADGTKVAVKLLTTKSDQGIDDFLNEVVSLTGITHKNLVKLKGCCIHRTQRLLVYEFLENKDLAKALWGCGIQGISFLDWPTRFKICVGIARGLTYLHEDLQPCIIHRDIKASNILLDNNLNAKITDFGLARLFSQDQSHLFTDVKVGTFGYMSPEYASYGELSTKVDVYSFGVLMLEIISGRKCILNFTSTSQEKINLVKWAWILQKNNLLNDLIDQKMTNALVANELQLVINVALLCVQKKVAKRPVMSHVLAMLEGKMDIPSSLFVHEKFEKQQVQPTIYSYNVLKLATRDFHQDNELGKGGFGVVYKGCLADGTKVAVKLLTTKSDQGIDDFLNEVVSLTGITHKNLVKLKGCCIHRTQRLLVYEFLENKDLAETLWGCGIQGISFLDWPTRFKICVGIARGLTYLHEDLQPCIIHRDIKASNILLDNNLNAKITDFGLARLFSQDQSHLFTDVKVGTFGYMSPEYASYGELSTKVDVYSFGVLMLEIISGRKCILNFTSTSQEKINLVKWAWILQKNNLLNDLIDQKMTNALVANELQLVINVALLCVQKKVAKRPVMSHVLVMLEGKMDIPSSLFVHESDIPQDTTTSTTEGDHLLASIMSSTQLKSDIELTNLDPR</sequence>
<organism evidence="18 19">
    <name type="scientific">Sphagnum jensenii</name>
    <dbReference type="NCBI Taxonomy" id="128206"/>
    <lineage>
        <taxon>Eukaryota</taxon>
        <taxon>Viridiplantae</taxon>
        <taxon>Streptophyta</taxon>
        <taxon>Embryophyta</taxon>
        <taxon>Bryophyta</taxon>
        <taxon>Sphagnophytina</taxon>
        <taxon>Sphagnopsida</taxon>
        <taxon>Sphagnales</taxon>
        <taxon>Sphagnaceae</taxon>
        <taxon>Sphagnum</taxon>
    </lineage>
</organism>
<evidence type="ECO:0000256" key="4">
    <source>
        <dbReference type="ARBA" id="ARBA00022614"/>
    </source>
</evidence>
<comment type="catalytic activity">
    <reaction evidence="14">
        <text>L-seryl-[protein] + ATP = O-phospho-L-seryl-[protein] + ADP + H(+)</text>
        <dbReference type="Rhea" id="RHEA:17989"/>
        <dbReference type="Rhea" id="RHEA-COMP:9863"/>
        <dbReference type="Rhea" id="RHEA-COMP:11604"/>
        <dbReference type="ChEBI" id="CHEBI:15378"/>
        <dbReference type="ChEBI" id="CHEBI:29999"/>
        <dbReference type="ChEBI" id="CHEBI:30616"/>
        <dbReference type="ChEBI" id="CHEBI:83421"/>
        <dbReference type="ChEBI" id="CHEBI:456216"/>
        <dbReference type="EC" id="2.7.11.1"/>
    </reaction>
</comment>
<dbReference type="InterPro" id="IPR000719">
    <property type="entry name" value="Prot_kinase_dom"/>
</dbReference>
<evidence type="ECO:0000256" key="3">
    <source>
        <dbReference type="ARBA" id="ARBA00022527"/>
    </source>
</evidence>
<feature type="binding site" evidence="15">
    <location>
        <position position="1072"/>
    </location>
    <ligand>
        <name>ATP</name>
        <dbReference type="ChEBI" id="CHEBI:30616"/>
    </ligand>
</feature>
<dbReference type="InterPro" id="IPR024788">
    <property type="entry name" value="Malectin-like_Carb-bd_dom"/>
</dbReference>
<dbReference type="InterPro" id="IPR032675">
    <property type="entry name" value="LRR_dom_sf"/>
</dbReference>
<evidence type="ECO:0000259" key="17">
    <source>
        <dbReference type="PROSITE" id="PS50011"/>
    </source>
</evidence>
<evidence type="ECO:0000256" key="13">
    <source>
        <dbReference type="ARBA" id="ARBA00047899"/>
    </source>
</evidence>
<dbReference type="SUPFAM" id="SSF56112">
    <property type="entry name" value="Protein kinase-like (PK-like)"/>
    <property type="match status" value="2"/>
</dbReference>
<keyword evidence="3" id="KW-0723">Serine/threonine-protein kinase</keyword>
<dbReference type="InterPro" id="IPR052059">
    <property type="entry name" value="CR_Ser/Thr_kinase"/>
</dbReference>
<feature type="domain" description="Protein kinase" evidence="17">
    <location>
        <begin position="731"/>
        <end position="1022"/>
    </location>
</feature>
<keyword evidence="8 15" id="KW-0547">Nucleotide-binding</keyword>
<proteinExistence type="predicted"/>
<evidence type="ECO:0000256" key="14">
    <source>
        <dbReference type="ARBA" id="ARBA00048679"/>
    </source>
</evidence>
<evidence type="ECO:0000256" key="5">
    <source>
        <dbReference type="ARBA" id="ARBA00022679"/>
    </source>
</evidence>
<accession>A0ABP0WAN1</accession>
<dbReference type="CDD" id="cd14066">
    <property type="entry name" value="STKc_IRAK"/>
    <property type="match status" value="2"/>
</dbReference>
<evidence type="ECO:0000313" key="19">
    <source>
        <dbReference type="Proteomes" id="UP001497444"/>
    </source>
</evidence>
<evidence type="ECO:0000256" key="1">
    <source>
        <dbReference type="ARBA" id="ARBA00004167"/>
    </source>
</evidence>
<keyword evidence="10 15" id="KW-0067">ATP-binding</keyword>
<evidence type="ECO:0000256" key="8">
    <source>
        <dbReference type="ARBA" id="ARBA00022741"/>
    </source>
</evidence>
<comment type="catalytic activity">
    <reaction evidence="13">
        <text>L-threonyl-[protein] + ATP = O-phospho-L-threonyl-[protein] + ADP + H(+)</text>
        <dbReference type="Rhea" id="RHEA:46608"/>
        <dbReference type="Rhea" id="RHEA-COMP:11060"/>
        <dbReference type="Rhea" id="RHEA-COMP:11605"/>
        <dbReference type="ChEBI" id="CHEBI:15378"/>
        <dbReference type="ChEBI" id="CHEBI:30013"/>
        <dbReference type="ChEBI" id="CHEBI:30616"/>
        <dbReference type="ChEBI" id="CHEBI:61977"/>
        <dbReference type="ChEBI" id="CHEBI:456216"/>
        <dbReference type="EC" id="2.7.11.1"/>
    </reaction>
</comment>
<evidence type="ECO:0000256" key="15">
    <source>
        <dbReference type="PROSITE-ProRule" id="PRU10141"/>
    </source>
</evidence>
<name>A0ABP0WAN1_9BRYO</name>
<feature type="transmembrane region" description="Helical" evidence="16">
    <location>
        <begin position="668"/>
        <end position="693"/>
    </location>
</feature>
<reference evidence="18" key="1">
    <citation type="submission" date="2024-02" db="EMBL/GenBank/DDBJ databases">
        <authorList>
            <consortium name="ELIXIR-Norway"/>
            <consortium name="Elixir Norway"/>
        </authorList>
    </citation>
    <scope>NUCLEOTIDE SEQUENCE</scope>
</reference>
<dbReference type="InterPro" id="IPR001611">
    <property type="entry name" value="Leu-rich_rpt"/>
</dbReference>
<evidence type="ECO:0000256" key="12">
    <source>
        <dbReference type="ARBA" id="ARBA00023136"/>
    </source>
</evidence>
<feature type="domain" description="Protein kinase" evidence="17">
    <location>
        <begin position="1044"/>
        <end position="1331"/>
    </location>
</feature>
<keyword evidence="9" id="KW-0418">Kinase</keyword>
<dbReference type="Pfam" id="PF07714">
    <property type="entry name" value="PK_Tyr_Ser-Thr"/>
    <property type="match status" value="2"/>
</dbReference>
<dbReference type="InterPro" id="IPR008271">
    <property type="entry name" value="Ser/Thr_kinase_AS"/>
</dbReference>
<evidence type="ECO:0000256" key="7">
    <source>
        <dbReference type="ARBA" id="ARBA00022737"/>
    </source>
</evidence>
<evidence type="ECO:0000256" key="16">
    <source>
        <dbReference type="SAM" id="Phobius"/>
    </source>
</evidence>